<dbReference type="RefSeq" id="WP_059443472.1">
    <property type="nucleotide sequence ID" value="NZ_CP103722.1"/>
</dbReference>
<protein>
    <submittedName>
        <fullName evidence="1">Protein of uncharacterized function (DUF2591)</fullName>
    </submittedName>
</protein>
<dbReference type="AlphaFoldDB" id="A0A822WDG7"/>
<sequence length="121" mass="13189">MDYSKLGDFEINKLVGDVVFKGLWSCRPGTAGNKSDSWYYGNADASLNPLSPLPDYCNDAAAAWPIITANKISIYAMSDADKRGGWGAEAFHPNDAYSFNDNPLRAAMIVFLMVQGGKDDK</sequence>
<evidence type="ECO:0000313" key="2">
    <source>
        <dbReference type="Proteomes" id="UP000076205"/>
    </source>
</evidence>
<dbReference type="EMBL" id="FJYW01000001">
    <property type="protein sequence ID" value="CZW61436.1"/>
    <property type="molecule type" value="Genomic_DNA"/>
</dbReference>
<dbReference type="Pfam" id="PF10765">
    <property type="entry name" value="Phage_P22_NinX"/>
    <property type="match status" value="1"/>
</dbReference>
<gene>
    <name evidence="1" type="ORF">SAMEA2273352_00352</name>
</gene>
<organism evidence="1 2">
    <name type="scientific">Enterobacter hormaechei</name>
    <dbReference type="NCBI Taxonomy" id="158836"/>
    <lineage>
        <taxon>Bacteria</taxon>
        <taxon>Pseudomonadati</taxon>
        <taxon>Pseudomonadota</taxon>
        <taxon>Gammaproteobacteria</taxon>
        <taxon>Enterobacterales</taxon>
        <taxon>Enterobacteriaceae</taxon>
        <taxon>Enterobacter</taxon>
        <taxon>Enterobacter cloacae complex</taxon>
    </lineage>
</organism>
<evidence type="ECO:0000313" key="1">
    <source>
        <dbReference type="EMBL" id="CZW61436.1"/>
    </source>
</evidence>
<name>A0A822WDG7_9ENTR</name>
<dbReference type="InterPro" id="IPR019701">
    <property type="entry name" value="Phage_P22_NinX"/>
</dbReference>
<comment type="caution">
    <text evidence="1">The sequence shown here is derived from an EMBL/GenBank/DDBJ whole genome shotgun (WGS) entry which is preliminary data.</text>
</comment>
<accession>A0A822WDG7</accession>
<dbReference type="Proteomes" id="UP000076205">
    <property type="component" value="Unassembled WGS sequence"/>
</dbReference>
<proteinExistence type="predicted"/>
<reference evidence="1 2" key="1">
    <citation type="submission" date="2016-03" db="EMBL/GenBank/DDBJ databases">
        <authorList>
            <consortium name="Pathogen Informatics"/>
        </authorList>
    </citation>
    <scope>NUCLEOTIDE SEQUENCE [LARGE SCALE GENOMIC DNA]</scope>
    <source>
        <strain evidence="2">e1424</strain>
    </source>
</reference>